<proteinExistence type="inferred from homology"/>
<dbReference type="EC" id="2.6.1.44" evidence="4"/>
<dbReference type="InterPro" id="IPR015424">
    <property type="entry name" value="PyrdxlP-dep_Trfase"/>
</dbReference>
<evidence type="ECO:0000313" key="9">
    <source>
        <dbReference type="Proteomes" id="UP000187158"/>
    </source>
</evidence>
<dbReference type="EMBL" id="MPVP01000246">
    <property type="protein sequence ID" value="OMD19193.1"/>
    <property type="molecule type" value="Genomic_DNA"/>
</dbReference>
<dbReference type="SUPFAM" id="SSF53383">
    <property type="entry name" value="PLP-dependent transferases"/>
    <property type="match status" value="1"/>
</dbReference>
<keyword evidence="9" id="KW-1185">Reference proteome</keyword>
<dbReference type="Proteomes" id="UP000187158">
    <property type="component" value="Unassembled WGS sequence"/>
</dbReference>
<dbReference type="InterPro" id="IPR015421">
    <property type="entry name" value="PyrdxlP-dep_Trfase_major"/>
</dbReference>
<evidence type="ECO:0000256" key="4">
    <source>
        <dbReference type="ARBA" id="ARBA00013049"/>
    </source>
</evidence>
<evidence type="ECO:0000256" key="6">
    <source>
        <dbReference type="ARBA" id="ARBA00022679"/>
    </source>
</evidence>
<comment type="similarity">
    <text evidence="2">Belongs to the class-III pyridoxal-phosphate-dependent aminotransferase family.</text>
</comment>
<reference evidence="8 9" key="1">
    <citation type="submission" date="2016-11" db="EMBL/GenBank/DDBJ databases">
        <title>Paenibacillus species isolates.</title>
        <authorList>
            <person name="Beno S.M."/>
        </authorList>
    </citation>
    <scope>NUCLEOTIDE SEQUENCE [LARGE SCALE GENOMIC DNA]</scope>
    <source>
        <strain evidence="8 9">FSL H7-0433</strain>
    </source>
</reference>
<feature type="non-terminal residue" evidence="8">
    <location>
        <position position="126"/>
    </location>
</feature>
<comment type="caution">
    <text evidence="8">The sequence shown here is derived from an EMBL/GenBank/DDBJ whole genome shotgun (WGS) entry which is preliminary data.</text>
</comment>
<evidence type="ECO:0000256" key="2">
    <source>
        <dbReference type="ARBA" id="ARBA00008954"/>
    </source>
</evidence>
<dbReference type="Pfam" id="PF00202">
    <property type="entry name" value="Aminotran_3"/>
    <property type="match status" value="1"/>
</dbReference>
<accession>A0ABX3GHE6</accession>
<evidence type="ECO:0000256" key="5">
    <source>
        <dbReference type="ARBA" id="ARBA00022576"/>
    </source>
</evidence>
<gene>
    <name evidence="8" type="ORF">BSO21_25810</name>
</gene>
<dbReference type="InterPro" id="IPR015422">
    <property type="entry name" value="PyrdxlP-dep_Trfase_small"/>
</dbReference>
<dbReference type="Gene3D" id="3.40.640.10">
    <property type="entry name" value="Type I PLP-dependent aspartate aminotransferase-like (Major domain)"/>
    <property type="match status" value="1"/>
</dbReference>
<protein>
    <recommendedName>
        <fullName evidence="4">alanine--glyoxylate transaminase</fullName>
        <ecNumber evidence="4">2.6.1.44</ecNumber>
    </recommendedName>
</protein>
<keyword evidence="7" id="KW-0663">Pyridoxal phosphate</keyword>
<dbReference type="Gene3D" id="3.90.1150.10">
    <property type="entry name" value="Aspartate Aminotransferase, domain 1"/>
    <property type="match status" value="1"/>
</dbReference>
<dbReference type="PANTHER" id="PTHR45688">
    <property type="match status" value="1"/>
</dbReference>
<sequence>MEQQEFIGREAVAAKRKQYFYPCTQHFYRDAPQLVRGSMQFVYDENGKQYTDFFAGVSVVACGHCNPAITERTIEQLQQLQHTSTIYLTQPNVDLAERLEEVMPGGLRRTFFVNSGSEANEGALLL</sequence>
<name>A0ABX3GHE6_9BACL</name>
<evidence type="ECO:0000256" key="7">
    <source>
        <dbReference type="ARBA" id="ARBA00022898"/>
    </source>
</evidence>
<keyword evidence="5 8" id="KW-0032">Aminotransferase</keyword>
<dbReference type="InterPro" id="IPR005814">
    <property type="entry name" value="Aminotrans_3"/>
</dbReference>
<keyword evidence="6" id="KW-0808">Transferase</keyword>
<dbReference type="GO" id="GO:0008483">
    <property type="term" value="F:transaminase activity"/>
    <property type="evidence" value="ECO:0007669"/>
    <property type="project" value="UniProtKB-KW"/>
</dbReference>
<dbReference type="RefSeq" id="WP_144024746.1">
    <property type="nucleotide sequence ID" value="NZ_MPVP01000246.1"/>
</dbReference>
<comment type="subunit">
    <text evidence="3">Homotetramer.</text>
</comment>
<evidence type="ECO:0000256" key="3">
    <source>
        <dbReference type="ARBA" id="ARBA00011881"/>
    </source>
</evidence>
<evidence type="ECO:0000256" key="1">
    <source>
        <dbReference type="ARBA" id="ARBA00001933"/>
    </source>
</evidence>
<organism evidence="8 9">
    <name type="scientific">Paenibacillus odorifer</name>
    <dbReference type="NCBI Taxonomy" id="189426"/>
    <lineage>
        <taxon>Bacteria</taxon>
        <taxon>Bacillati</taxon>
        <taxon>Bacillota</taxon>
        <taxon>Bacilli</taxon>
        <taxon>Bacillales</taxon>
        <taxon>Paenibacillaceae</taxon>
        <taxon>Paenibacillus</taxon>
    </lineage>
</organism>
<comment type="cofactor">
    <cofactor evidence="1">
        <name>pyridoxal 5'-phosphate</name>
        <dbReference type="ChEBI" id="CHEBI:597326"/>
    </cofactor>
</comment>
<dbReference type="PANTHER" id="PTHR45688:SF3">
    <property type="entry name" value="ALANINE--GLYOXYLATE AMINOTRANSFERASE 2, MITOCHONDRIAL"/>
    <property type="match status" value="1"/>
</dbReference>
<evidence type="ECO:0000313" key="8">
    <source>
        <dbReference type="EMBL" id="OMD19193.1"/>
    </source>
</evidence>